<accession>A0AAD5XI64</accession>
<dbReference type="GO" id="GO:0006869">
    <property type="term" value="P:lipid transport"/>
    <property type="evidence" value="ECO:0007669"/>
    <property type="project" value="UniProtKB-KW"/>
</dbReference>
<keyword evidence="4" id="KW-0446">Lipid-binding</keyword>
<name>A0AAD5XI64_9FUNG</name>
<dbReference type="InterPro" id="IPR035892">
    <property type="entry name" value="C2_domain_sf"/>
</dbReference>
<dbReference type="PROSITE" id="PS51847">
    <property type="entry name" value="SMP"/>
    <property type="match status" value="1"/>
</dbReference>
<gene>
    <name evidence="10" type="ORF">HK100_008858</name>
</gene>
<dbReference type="Pfam" id="PF25669">
    <property type="entry name" value="SMP_MUG190-like"/>
    <property type="match status" value="1"/>
</dbReference>
<dbReference type="EMBL" id="JADGJH010000044">
    <property type="protein sequence ID" value="KAJ3140842.1"/>
    <property type="molecule type" value="Genomic_DNA"/>
</dbReference>
<evidence type="ECO:0000256" key="2">
    <source>
        <dbReference type="ARBA" id="ARBA00022448"/>
    </source>
</evidence>
<evidence type="ECO:0000256" key="4">
    <source>
        <dbReference type="ARBA" id="ARBA00023121"/>
    </source>
</evidence>
<dbReference type="SMART" id="SM00239">
    <property type="entry name" value="C2"/>
    <property type="match status" value="6"/>
</dbReference>
<dbReference type="InterPro" id="IPR052455">
    <property type="entry name" value="Tricalbin_domain"/>
</dbReference>
<feature type="compositionally biased region" description="Polar residues" evidence="6">
    <location>
        <begin position="514"/>
        <end position="523"/>
    </location>
</feature>
<comment type="subcellular location">
    <subcellularLocation>
        <location evidence="1">Membrane</location>
    </subcellularLocation>
</comment>
<keyword evidence="7" id="KW-0812">Transmembrane</keyword>
<sequence>MKAATQALLAAHAFSSIVDDSAKDVKRIEQEQFHAAVASLVKPLEPFGVSITPEHSSSIPKSIRPAVLKFVALRDTVITQIETLKQIIEPLLPWESAENTLFITSAIFFVYFVGYFNFGIAWVFVAMFFVNAAYRRNMLRIKDKVSVEASRVLGLRKLETEDETVEWFNRFLDKFWVQYEPGLSFGLKESIGSTLASIKPAFLDDLVLTVFTLGSVAPRIDKIKTIMQPADDLLVMEWSLLFVPVDEDGVSKRERELGNVRQSQIEIVAKLGLGKLSLPIPILVGELEFRAKLRLELKFVSKYPHVSKIDYSFDETPVVDFILKPLKALDMMDMPALRSALDKGIAYGLAGFVMPNKNTIDLDAIMNGTGTDLPVGILKITIHEAKHLKNMELAGTSDPYVAVRIGGVVVGKSKIVTSNLHPFWGHTIYIPVLKSNLNRKQSDPLNIEELHFEILDSNPASKDVSMGFVQPLNLARWVKLLDEPEPNITEISETEDSPTTPTVEEKPTPKINDTKSLSTAKDNVSSKSAEPKPSPAPAPVFKPSLSGGLPLSQSEIENLVTEWGSPQEDSENDVWHALYMKEASTKDSDVKPLKGSLRIEMAYFPVKPYNSPADEPKKETKATTTDLVKNELEQQQQLAAVKTPAIEADFVAPEKSSKSRPSSRQLTPAILRQSASLSEKTSFTSLGAASSHAAATATAAKVEAKLVPIETTGILTATIHSGKEFRSSRMNSMKCELALSGVVAPPASNDWVVGATPVVKKTNNPTWDYPIRFYVASPDTAKLVFTVKDGNRSAGDLKLKVADVLKRLNSKEVDADWYKLGNCESGKVRITFQWHTVDPDYIVPSHLTLARKPKGIVKFKILHAKSLVNVEIMGRKSDPYAKIYIGHSAIGATMVKDNTLDPVWNETFYGVSYSAAQRVMIELWDYNNVKMDKKLGTVDLTFNDILYFYDDGVEKSKNFQKSRNDGLTVEFVGHSINVTAPIYVDPRADIEIAGLKVDLKGKIKKEKKESDTVEVLNTLSAEINANHNAREEARSHLAQRGFVYFEIEYYHAVALDEQVSALDGDQRDWIARTQELVKSEVKRLEALAEVKVLTKEESERRIKTVLANGYAGEPDKAMLPLLSLRPPAKIVEKYDSGILRFNLIGAKNVGNLNAYIDIQLDDISVFETRVQKSDSPVWNASTDVCIRSFKHQKLIINLRESKHGETRHNDDPILATWGDNLLTIVGKKKNWIELEPSRNGAAKVLLNVSVGYVPIETSLSSTIYDHGMLYIDLHSATNVEGVDASGTSDPYCLIYLNDEQLHKTETKKKNNNPVFKESINVPIQSRLKSTINFVLKDFNAIARHTTIGTAELDLMDLSVDKPLTLALPLAGARSGVLNLLVYFDHEAVANLQNKLSSNSMNDTSIRLEGDEGNAALKMIKGSGLGTVDAFKDFAKTVKGAARQDQGHIKTAASVAREHGFEVSEQPVFEVSIEDLSHGSSLLHASSSSLQQQLLHGTVLLTIESAHDLKAVDNNGLADPYIKVNQLLHGKVKNLYKTKVKKATLNPIWHETCQFKIPPSSITLELKDHNTFASSKPLGQIDLNLEALFGEETEFSTTLPVSLGGKGEVTISGKFEKDASGLEVGARASSSMSMASETSSIVSEGRHSRLGRVPILGLKRTTYMKS</sequence>
<dbReference type="PANTHER" id="PTHR46980">
    <property type="entry name" value="TRICALBIN-1-RELATED"/>
    <property type="match status" value="1"/>
</dbReference>
<feature type="domain" description="C2" evidence="8">
    <location>
        <begin position="696"/>
        <end position="818"/>
    </location>
</feature>
<feature type="domain" description="C2" evidence="8">
    <location>
        <begin position="1249"/>
        <end position="1367"/>
    </location>
</feature>
<dbReference type="Proteomes" id="UP001211907">
    <property type="component" value="Unassembled WGS sequence"/>
</dbReference>
<dbReference type="GO" id="GO:0008289">
    <property type="term" value="F:lipid binding"/>
    <property type="evidence" value="ECO:0007669"/>
    <property type="project" value="UniProtKB-KW"/>
</dbReference>
<feature type="transmembrane region" description="Helical" evidence="7">
    <location>
        <begin position="101"/>
        <end position="134"/>
    </location>
</feature>
<keyword evidence="5 7" id="KW-0472">Membrane</keyword>
<dbReference type="SUPFAM" id="SSF49562">
    <property type="entry name" value="C2 domain (Calcium/lipid-binding domain, CaLB)"/>
    <property type="match status" value="6"/>
</dbReference>
<comment type="caution">
    <text evidence="10">The sequence shown here is derived from an EMBL/GenBank/DDBJ whole genome shotgun (WGS) entry which is preliminary data.</text>
</comment>
<keyword evidence="11" id="KW-1185">Reference proteome</keyword>
<dbReference type="GO" id="GO:0016020">
    <property type="term" value="C:membrane"/>
    <property type="evidence" value="ECO:0007669"/>
    <property type="project" value="UniProtKB-SubCell"/>
</dbReference>
<reference evidence="10" key="1">
    <citation type="submission" date="2020-05" db="EMBL/GenBank/DDBJ databases">
        <title>Phylogenomic resolution of chytrid fungi.</title>
        <authorList>
            <person name="Stajich J.E."/>
            <person name="Amses K."/>
            <person name="Simmons R."/>
            <person name="Seto K."/>
            <person name="Myers J."/>
            <person name="Bonds A."/>
            <person name="Quandt C.A."/>
            <person name="Barry K."/>
            <person name="Liu P."/>
            <person name="Grigoriev I."/>
            <person name="Longcore J.E."/>
            <person name="James T.Y."/>
        </authorList>
    </citation>
    <scope>NUCLEOTIDE SEQUENCE</scope>
    <source>
        <strain evidence="10">JEL0513</strain>
    </source>
</reference>
<feature type="domain" description="C2" evidence="8">
    <location>
        <begin position="356"/>
        <end position="487"/>
    </location>
</feature>
<dbReference type="Pfam" id="PF00168">
    <property type="entry name" value="C2"/>
    <property type="match status" value="6"/>
</dbReference>
<evidence type="ECO:0000313" key="11">
    <source>
        <dbReference type="Proteomes" id="UP001211907"/>
    </source>
</evidence>
<evidence type="ECO:0000313" key="10">
    <source>
        <dbReference type="EMBL" id="KAJ3140842.1"/>
    </source>
</evidence>
<keyword evidence="3" id="KW-0445">Lipid transport</keyword>
<dbReference type="InterPro" id="IPR000008">
    <property type="entry name" value="C2_dom"/>
</dbReference>
<evidence type="ECO:0000256" key="3">
    <source>
        <dbReference type="ARBA" id="ARBA00023055"/>
    </source>
</evidence>
<evidence type="ECO:0000259" key="8">
    <source>
        <dbReference type="PROSITE" id="PS50004"/>
    </source>
</evidence>
<keyword evidence="2" id="KW-0813">Transport</keyword>
<dbReference type="InterPro" id="IPR031468">
    <property type="entry name" value="SMP_LBD"/>
</dbReference>
<feature type="domain" description="C2" evidence="8">
    <location>
        <begin position="838"/>
        <end position="957"/>
    </location>
</feature>
<evidence type="ECO:0000256" key="1">
    <source>
        <dbReference type="ARBA" id="ARBA00004370"/>
    </source>
</evidence>
<dbReference type="PANTHER" id="PTHR46980:SF2">
    <property type="entry name" value="TRICALBIN-1-RELATED"/>
    <property type="match status" value="1"/>
</dbReference>
<proteinExistence type="predicted"/>
<feature type="domain" description="C2" evidence="8">
    <location>
        <begin position="1478"/>
        <end position="1598"/>
    </location>
</feature>
<dbReference type="PROSITE" id="PS50004">
    <property type="entry name" value="C2"/>
    <property type="match status" value="5"/>
</dbReference>
<dbReference type="CDD" id="cd00030">
    <property type="entry name" value="C2"/>
    <property type="match status" value="2"/>
</dbReference>
<keyword evidence="7" id="KW-1133">Transmembrane helix</keyword>
<evidence type="ECO:0000256" key="6">
    <source>
        <dbReference type="SAM" id="MobiDB-lite"/>
    </source>
</evidence>
<dbReference type="CDD" id="cd21678">
    <property type="entry name" value="SMP_TCB"/>
    <property type="match status" value="1"/>
</dbReference>
<evidence type="ECO:0000256" key="5">
    <source>
        <dbReference type="ARBA" id="ARBA00023136"/>
    </source>
</evidence>
<evidence type="ECO:0000256" key="7">
    <source>
        <dbReference type="SAM" id="Phobius"/>
    </source>
</evidence>
<feature type="region of interest" description="Disordered" evidence="6">
    <location>
        <begin position="488"/>
        <end position="549"/>
    </location>
</feature>
<organism evidence="10 11">
    <name type="scientific">Physocladia obscura</name>
    <dbReference type="NCBI Taxonomy" id="109957"/>
    <lineage>
        <taxon>Eukaryota</taxon>
        <taxon>Fungi</taxon>
        <taxon>Fungi incertae sedis</taxon>
        <taxon>Chytridiomycota</taxon>
        <taxon>Chytridiomycota incertae sedis</taxon>
        <taxon>Chytridiomycetes</taxon>
        <taxon>Chytridiales</taxon>
        <taxon>Chytriomycetaceae</taxon>
        <taxon>Physocladia</taxon>
    </lineage>
</organism>
<feature type="domain" description="SMP-LTD" evidence="9">
    <location>
        <begin position="161"/>
        <end position="363"/>
    </location>
</feature>
<evidence type="ECO:0000259" key="9">
    <source>
        <dbReference type="PROSITE" id="PS51847"/>
    </source>
</evidence>
<dbReference type="Gene3D" id="2.60.40.150">
    <property type="entry name" value="C2 domain"/>
    <property type="match status" value="5"/>
</dbReference>
<protein>
    <submittedName>
        <fullName evidence="10">Uncharacterized protein</fullName>
    </submittedName>
</protein>